<comment type="caution">
    <text evidence="2">The sequence shown here is derived from an EMBL/GenBank/DDBJ whole genome shotgun (WGS) entry which is preliminary data.</text>
</comment>
<dbReference type="Proteomes" id="UP000280346">
    <property type="component" value="Unassembled WGS sequence"/>
</dbReference>
<organism evidence="2 3">
    <name type="scientific">Azospirillum doebereinerae</name>
    <dbReference type="NCBI Taxonomy" id="92933"/>
    <lineage>
        <taxon>Bacteria</taxon>
        <taxon>Pseudomonadati</taxon>
        <taxon>Pseudomonadota</taxon>
        <taxon>Alphaproteobacteria</taxon>
        <taxon>Rhodospirillales</taxon>
        <taxon>Azospirillaceae</taxon>
        <taxon>Azospirillum</taxon>
    </lineage>
</organism>
<proteinExistence type="predicted"/>
<dbReference type="OrthoDB" id="8853249at2"/>
<dbReference type="EMBL" id="RZIJ01000016">
    <property type="protein sequence ID" value="RUQ67852.1"/>
    <property type="molecule type" value="Genomic_DNA"/>
</dbReference>
<dbReference type="AlphaFoldDB" id="A0A3S0XL72"/>
<evidence type="ECO:0000259" key="1">
    <source>
        <dbReference type="Pfam" id="PF03358"/>
    </source>
</evidence>
<dbReference type="Gene3D" id="3.40.50.360">
    <property type="match status" value="1"/>
</dbReference>
<dbReference type="InterPro" id="IPR005025">
    <property type="entry name" value="FMN_Rdtase-like_dom"/>
</dbReference>
<feature type="domain" description="NADPH-dependent FMN reductase-like" evidence="1">
    <location>
        <begin position="5"/>
        <end position="160"/>
    </location>
</feature>
<evidence type="ECO:0000313" key="2">
    <source>
        <dbReference type="EMBL" id="RUQ67852.1"/>
    </source>
</evidence>
<sequence length="205" mass="21714">MTELRALALNCSLKTSDTPSSTDRLLGEILAALSGFGVTGEIVRVAGLDIKPGVTSDEGPGDAWPELRRRVLAADILLVGTPIWLGQPSSVCKRVLERMDAFFDETDGQGRMPSFGKVAAVAVVGNEDGAHHVHAELYQALNDVGFTLAAGAGTYWVGEAMQGKDYRDLPETPKMVAVTTATLARNAAHLARLLKSAPYPGAPEE</sequence>
<gene>
    <name evidence="2" type="ORF">EJ913_19500</name>
</gene>
<evidence type="ECO:0000313" key="3">
    <source>
        <dbReference type="Proteomes" id="UP000280346"/>
    </source>
</evidence>
<dbReference type="SUPFAM" id="SSF52218">
    <property type="entry name" value="Flavoproteins"/>
    <property type="match status" value="1"/>
</dbReference>
<dbReference type="Pfam" id="PF03358">
    <property type="entry name" value="FMN_red"/>
    <property type="match status" value="1"/>
</dbReference>
<accession>A0A3S0XL72</accession>
<keyword evidence="3" id="KW-1185">Reference proteome</keyword>
<reference evidence="2 3" key="1">
    <citation type="submission" date="2018-12" db="EMBL/GenBank/DDBJ databases">
        <authorList>
            <person name="Yang Y."/>
        </authorList>
    </citation>
    <scope>NUCLEOTIDE SEQUENCE [LARGE SCALE GENOMIC DNA]</scope>
    <source>
        <strain evidence="2 3">GSF71</strain>
    </source>
</reference>
<dbReference type="InterPro" id="IPR029039">
    <property type="entry name" value="Flavoprotein-like_sf"/>
</dbReference>
<protein>
    <submittedName>
        <fullName evidence="2">NADPH-dependent oxidoreductase</fullName>
    </submittedName>
</protein>
<name>A0A3S0XL72_9PROT</name>
<dbReference type="RefSeq" id="WP_127000919.1">
    <property type="nucleotide sequence ID" value="NZ_CP173194.1"/>
</dbReference>
<dbReference type="GO" id="GO:0016491">
    <property type="term" value="F:oxidoreductase activity"/>
    <property type="evidence" value="ECO:0007669"/>
    <property type="project" value="InterPro"/>
</dbReference>